<dbReference type="Pfam" id="PF00534">
    <property type="entry name" value="Glycos_transf_1"/>
    <property type="match status" value="1"/>
</dbReference>
<dbReference type="Proteomes" id="UP001165287">
    <property type="component" value="Unassembled WGS sequence"/>
</dbReference>
<keyword evidence="4" id="KW-1185">Reference proteome</keyword>
<dbReference type="Gene3D" id="3.40.50.2000">
    <property type="entry name" value="Glycogen Phosphorylase B"/>
    <property type="match status" value="2"/>
</dbReference>
<protein>
    <submittedName>
        <fullName evidence="3">Glycosyltransferase family 4 protein</fullName>
    </submittedName>
</protein>
<dbReference type="Pfam" id="PF13439">
    <property type="entry name" value="Glyco_transf_4"/>
    <property type="match status" value="1"/>
</dbReference>
<dbReference type="InterPro" id="IPR028098">
    <property type="entry name" value="Glyco_trans_4-like_N"/>
</dbReference>
<name>A0ABS7UNX7_9BACI</name>
<dbReference type="PANTHER" id="PTHR45947:SF3">
    <property type="entry name" value="SULFOQUINOVOSYL TRANSFERASE SQD2"/>
    <property type="match status" value="1"/>
</dbReference>
<dbReference type="SUPFAM" id="SSF53756">
    <property type="entry name" value="UDP-Glycosyltransferase/glycogen phosphorylase"/>
    <property type="match status" value="1"/>
</dbReference>
<dbReference type="EMBL" id="JAIQUM010000008">
    <property type="protein sequence ID" value="MBZ5749744.1"/>
    <property type="molecule type" value="Genomic_DNA"/>
</dbReference>
<gene>
    <name evidence="3" type="ORF">K9V48_05705</name>
</gene>
<reference evidence="3" key="1">
    <citation type="submission" date="2024-05" db="EMBL/GenBank/DDBJ databases">
        <title>Metabacillus sp. nov., isolated from the rhizosphere soil of tomato plants.</title>
        <authorList>
            <person name="Ma R."/>
        </authorList>
    </citation>
    <scope>NUCLEOTIDE SEQUENCE</scope>
    <source>
        <strain evidence="3">DBTR6</strain>
    </source>
</reference>
<dbReference type="InterPro" id="IPR001296">
    <property type="entry name" value="Glyco_trans_1"/>
</dbReference>
<dbReference type="CDD" id="cd03801">
    <property type="entry name" value="GT4_PimA-like"/>
    <property type="match status" value="1"/>
</dbReference>
<dbReference type="InterPro" id="IPR050194">
    <property type="entry name" value="Glycosyltransferase_grp1"/>
</dbReference>
<comment type="caution">
    <text evidence="3">The sequence shown here is derived from an EMBL/GenBank/DDBJ whole genome shotgun (WGS) entry which is preliminary data.</text>
</comment>
<dbReference type="PANTHER" id="PTHR45947">
    <property type="entry name" value="SULFOQUINOVOSYL TRANSFERASE SQD2"/>
    <property type="match status" value="1"/>
</dbReference>
<evidence type="ECO:0000313" key="4">
    <source>
        <dbReference type="Proteomes" id="UP001165287"/>
    </source>
</evidence>
<proteinExistence type="predicted"/>
<evidence type="ECO:0000313" key="3">
    <source>
        <dbReference type="EMBL" id="MBZ5749744.1"/>
    </source>
</evidence>
<feature type="domain" description="Glycosyltransferase subfamily 4-like N-terminal" evidence="2">
    <location>
        <begin position="28"/>
        <end position="197"/>
    </location>
</feature>
<evidence type="ECO:0000259" key="1">
    <source>
        <dbReference type="Pfam" id="PF00534"/>
    </source>
</evidence>
<feature type="domain" description="Glycosyl transferase family 1" evidence="1">
    <location>
        <begin position="219"/>
        <end position="367"/>
    </location>
</feature>
<sequence length="404" mass="46056">MSEKVPLLNNRSNLTVLLLTTEYKDQIIGGLGRHVTDLVSEGTKRGLHFIVITISKTNEESYKIEDGVHVFRLLPWQRNAKDFLEYIHNLNFRFSQFVLQELHLPFNLIHVHDWLTGIAGIQLKTFMNLPLLTTIHATENGRKSGKVDKVSKRITEYETMLIHKSDQIIVCSQFMKNVLLDEFKCPIKKVEVIANGIIPKNYQSVIFEEDAIHGFSHIKAPYLLAMGRHVKEKGFQHLIQAFVDIQMDFPDLKLVIAGSGPDSKHLKQLTKELSIDNRVIFPGFVQNQERNMLLHHCEMLVIPSLYEPFGIIALEGMITKKPVVAFTLGGLSEVLADDRGILVNEATSKSLANTLQLYLSQPSLLKRNAMVGYDAAITNYNWSYIIEEMADLYSKLVNTRREKE</sequence>
<dbReference type="RefSeq" id="WP_224137645.1">
    <property type="nucleotide sequence ID" value="NZ_JAIQUM010000008.1"/>
</dbReference>
<organism evidence="3 4">
    <name type="scientific">Metabacillus rhizolycopersici</name>
    <dbReference type="NCBI Taxonomy" id="2875709"/>
    <lineage>
        <taxon>Bacteria</taxon>
        <taxon>Bacillati</taxon>
        <taxon>Bacillota</taxon>
        <taxon>Bacilli</taxon>
        <taxon>Bacillales</taxon>
        <taxon>Bacillaceae</taxon>
        <taxon>Metabacillus</taxon>
    </lineage>
</organism>
<evidence type="ECO:0000259" key="2">
    <source>
        <dbReference type="Pfam" id="PF13439"/>
    </source>
</evidence>
<accession>A0ABS7UNX7</accession>